<dbReference type="InterPro" id="IPR056835">
    <property type="entry name" value="ARM_TT21_5th"/>
</dbReference>
<dbReference type="InterPro" id="IPR019734">
    <property type="entry name" value="TPR_rpt"/>
</dbReference>
<keyword evidence="3 4" id="KW-0802">TPR repeat</keyword>
<dbReference type="InterPro" id="IPR056836">
    <property type="entry name" value="ARM_TT21_4th"/>
</dbReference>
<dbReference type="InParanoid" id="F0YL31"/>
<evidence type="ECO:0000313" key="11">
    <source>
        <dbReference type="Proteomes" id="UP000002729"/>
    </source>
</evidence>
<evidence type="ECO:0000259" key="7">
    <source>
        <dbReference type="Pfam" id="PF25063"/>
    </source>
</evidence>
<dbReference type="GO" id="GO:0005929">
    <property type="term" value="C:cilium"/>
    <property type="evidence" value="ECO:0007669"/>
    <property type="project" value="GOC"/>
</dbReference>
<evidence type="ECO:0000256" key="2">
    <source>
        <dbReference type="ARBA" id="ARBA00022737"/>
    </source>
</evidence>
<dbReference type="GO" id="GO:0035721">
    <property type="term" value="P:intraciliary retrograde transport"/>
    <property type="evidence" value="ECO:0007669"/>
    <property type="project" value="TreeGrafter"/>
</dbReference>
<dbReference type="Pfam" id="PF25062">
    <property type="entry name" value="ARM_TT21_N"/>
    <property type="match status" value="1"/>
</dbReference>
<dbReference type="GO" id="GO:0061512">
    <property type="term" value="P:protein localization to cilium"/>
    <property type="evidence" value="ECO:0007669"/>
    <property type="project" value="TreeGrafter"/>
</dbReference>
<feature type="domain" description="Tetratricopeptide repeat protein 21A/21B second ARM" evidence="5">
    <location>
        <begin position="353"/>
        <end position="630"/>
    </location>
</feature>
<comment type="similarity">
    <text evidence="1">Belongs to the TTC21 family.</text>
</comment>
<feature type="domain" description="Tetratricopeptide repeat protein 21A/21B fifth ARM repeats" evidence="8">
    <location>
        <begin position="992"/>
        <end position="1108"/>
    </location>
</feature>
<dbReference type="InterPro" id="IPR040364">
    <property type="entry name" value="TTC21A/TTC21B"/>
</dbReference>
<dbReference type="Pfam" id="PF25063">
    <property type="entry name" value="ARM_TT21_C"/>
    <property type="match status" value="1"/>
</dbReference>
<evidence type="ECO:0000256" key="3">
    <source>
        <dbReference type="ARBA" id="ARBA00022803"/>
    </source>
</evidence>
<evidence type="ECO:0000256" key="1">
    <source>
        <dbReference type="ARBA" id="ARBA00010935"/>
    </source>
</evidence>
<name>F0YL31_AURAN</name>
<organism evidence="11">
    <name type="scientific">Aureococcus anophagefferens</name>
    <name type="common">Harmful bloom alga</name>
    <dbReference type="NCBI Taxonomy" id="44056"/>
    <lineage>
        <taxon>Eukaryota</taxon>
        <taxon>Sar</taxon>
        <taxon>Stramenopiles</taxon>
        <taxon>Ochrophyta</taxon>
        <taxon>Pelagophyceae</taxon>
        <taxon>Pelagomonadales</taxon>
        <taxon>Pelagomonadaceae</taxon>
        <taxon>Aureococcus</taxon>
    </lineage>
</organism>
<evidence type="ECO:0000259" key="6">
    <source>
        <dbReference type="Pfam" id="PF25062"/>
    </source>
</evidence>
<accession>F0YL31</accession>
<keyword evidence="11" id="KW-1185">Reference proteome</keyword>
<feature type="domain" description="Tetratricopeptide repeat protein 21A/21B C-terminal ARM" evidence="7">
    <location>
        <begin position="1147"/>
        <end position="1355"/>
    </location>
</feature>
<proteinExistence type="inferred from homology"/>
<feature type="repeat" description="TPR" evidence="4">
    <location>
        <begin position="810"/>
        <end position="843"/>
    </location>
</feature>
<reference evidence="10 11" key="1">
    <citation type="journal article" date="2011" name="Proc. Natl. Acad. Sci. U.S.A.">
        <title>Niche of harmful alga Aureococcus anophagefferens revealed through ecogenomics.</title>
        <authorList>
            <person name="Gobler C.J."/>
            <person name="Berry D.L."/>
            <person name="Dyhrman S.T."/>
            <person name="Wilhelm S.W."/>
            <person name="Salamov A."/>
            <person name="Lobanov A.V."/>
            <person name="Zhang Y."/>
            <person name="Collier J.L."/>
            <person name="Wurch L.L."/>
            <person name="Kustka A.B."/>
            <person name="Dill B.D."/>
            <person name="Shah M."/>
            <person name="VerBerkmoes N.C."/>
            <person name="Kuo A."/>
            <person name="Terry A."/>
            <person name="Pangilinan J."/>
            <person name="Lindquist E.A."/>
            <person name="Lucas S."/>
            <person name="Paulsen I.T."/>
            <person name="Hattenrath-Lehmann T.K."/>
            <person name="Talmage S.C."/>
            <person name="Walker E.A."/>
            <person name="Koch F."/>
            <person name="Burson A.M."/>
            <person name="Marcoval M.A."/>
            <person name="Tang Y.Z."/>
            <person name="Lecleir G.R."/>
            <person name="Coyne K.J."/>
            <person name="Berg G.M."/>
            <person name="Bertrand E.M."/>
            <person name="Saito M.A."/>
            <person name="Gladyshev V.N."/>
            <person name="Grigoriev I.V."/>
        </authorList>
    </citation>
    <scope>NUCLEOTIDE SEQUENCE [LARGE SCALE GENOMIC DNA]</scope>
    <source>
        <strain evidence="11">CCMP 1984</strain>
    </source>
</reference>
<dbReference type="InterPro" id="IPR056834">
    <property type="entry name" value="ARM_TT21_C"/>
</dbReference>
<dbReference type="InterPro" id="IPR011990">
    <property type="entry name" value="TPR-like_helical_dom_sf"/>
</dbReference>
<dbReference type="RefSeq" id="XP_009041170.1">
    <property type="nucleotide sequence ID" value="XM_009042922.1"/>
</dbReference>
<gene>
    <name evidence="10" type="ORF">AURANDRAFT_72590</name>
</gene>
<dbReference type="SUPFAM" id="SSF48452">
    <property type="entry name" value="TPR-like"/>
    <property type="match status" value="3"/>
</dbReference>
<dbReference type="EMBL" id="GL833155">
    <property type="protein sequence ID" value="EGB04185.1"/>
    <property type="molecule type" value="Genomic_DNA"/>
</dbReference>
<dbReference type="eggNOG" id="ENOG502QQAB">
    <property type="taxonomic scope" value="Eukaryota"/>
</dbReference>
<sequence>MGSRVRNPPADGPHWQRLGKARRWWLRDRCRSRRGLRSSFVGAWRPRIGQSSRAAERRSPVNVRCLHLHYPLAVGALSFSPVLRLVGRAQLNRDNMHLEHEANKLLAKGLSDSSTINWWRAVAVGFVACNAPSGKSRLGEALRELSSLKSKRDLELPAIVALLFFHKTAEHVDYQEVDALSSQAASEAERASEPSLLLAAQFYWYSGIHSIKEEEAREWLSLSRDLVVPVDQIVTTGMQKQAQVLWAWIEISSPGSSRQELEQRRQAARARYYEMAKQYPRALDFLNQAVALQSWVPALIEKAKILIALSDWDQAMEMVQRILQQNERCMEALRLNVLMEMTQRADEQVALAELQLLSKSLDRYEGANAKLFFETARSLSRVSGGRAKILRLLSHFCEKAIKLDPSKAEYVAELAHEKSMLGDYAGAMEMYRDAGRSDETNLAALYGTIYCQVMTGELEDAEQQLEFITAISDSIDQSPQLPYLKALIAWRRSGNAVENINLLVQAERIHFRGLTDRGGTNVFEMFFKLDPDFLIQLAKEYLQHMRFEDNSSARSPVGSSAPTDAVSRGIEILERVSGQVPGLIEAHLLVAHARFAIGQFKAATRTLNLALGLDSQSAAAHLLMARLALAESNHRGATNALEQAIACDFQVRKAPSYALVKAKLCAYEGDHDDALKILQEALRLPGVRDCIPAGAPGFVALAERAAVFVDLADTLATLSQFHEAMNILAEAQERFRGTSEEIRVLMSNSLLAIKRNDFDGAIQMLNEVPQSSSAYVHAQQAKANFYLDVRHDKRAYTQCFRDLVGLDPSARSYERLGAAYMHIQAPEAAIEAYEQAQNLDPRVSTELPKMIQDVQSLLLLADIYMSAEECGADEEAEDNMFGADHSIAQTLLRARDLQRTIVERTRSRMETPEVLNEQKKIMAETCRKLALFYLKEDKLEHKAIASYQEALKADNVNEICMLELARLWLRQHNFDNCEQQCAALLRINVNHEECAMLLADLNFLKQNHDAAAANLRKLLEQRPNNYLALSKLIRLLRSAGRLYDVPRFLKLAERANARALSHPGLNYCKGLHCRYTNDVVEAVKFFNLARRDGKWGILALINMIELYLNPDNETQRVAAMRSIPCLCYLKWDNSVELEQNSEAATVADHLFKELKTFVIPEGLQLKTSVLEAYTYLATRSKPKIDHAMQIFIDILEKEKDYLPALLGMSTTFMLEKSTTKARNALKRIAKMPYSHELADDFERGYLLLADIYIQKSKFDLSEDLCNRCLKYNLSCGRAWETMGVIREKEASYKDAADMYEKAWLLEHGASATVGFKLAFNYLKAKRYVEAIDISNKILNLYPDYPKIRKDILEKAMDALRP</sequence>
<dbReference type="SMART" id="SM00028">
    <property type="entry name" value="TPR"/>
    <property type="match status" value="13"/>
</dbReference>
<dbReference type="Gene3D" id="1.25.40.10">
    <property type="entry name" value="Tetratricopeptide repeat domain"/>
    <property type="match status" value="5"/>
</dbReference>
<dbReference type="OMA" id="QCPCLAG"/>
<evidence type="ECO:0000313" key="10">
    <source>
        <dbReference type="EMBL" id="EGB04185.1"/>
    </source>
</evidence>
<dbReference type="FunFam" id="1.25.40.10:FF:000219">
    <property type="entry name" value="Tetratricopeptide repeat domain 21B"/>
    <property type="match status" value="1"/>
</dbReference>
<dbReference type="Pfam" id="PF25060">
    <property type="entry name" value="ARM_TT21_2nd"/>
    <property type="match status" value="1"/>
</dbReference>
<dbReference type="PANTHER" id="PTHR14699:SF0">
    <property type="entry name" value="TETRATRICOPEPTIDE REPEAT PROTEIN 21 HOMOLOG"/>
    <property type="match status" value="1"/>
</dbReference>
<dbReference type="Pfam" id="PF25064">
    <property type="entry name" value="ARM_TT21_5th"/>
    <property type="match status" value="1"/>
</dbReference>
<dbReference type="KEGG" id="aaf:AURANDRAFT_72590"/>
<dbReference type="Pfam" id="PF25068">
    <property type="entry name" value="ARM_TT21_4th"/>
    <property type="match status" value="1"/>
</dbReference>
<feature type="domain" description="Tetratricopeptide repeat protein 21A/21B fourth ARM" evidence="9">
    <location>
        <begin position="820"/>
        <end position="951"/>
    </location>
</feature>
<dbReference type="OrthoDB" id="10259630at2759"/>
<evidence type="ECO:0000259" key="8">
    <source>
        <dbReference type="Pfam" id="PF25064"/>
    </source>
</evidence>
<dbReference type="Pfam" id="PF25058">
    <property type="entry name" value="ARM_TT21"/>
    <property type="match status" value="1"/>
</dbReference>
<protein>
    <submittedName>
        <fullName evidence="10">Uncharacterized protein</fullName>
    </submittedName>
</protein>
<dbReference type="PROSITE" id="PS50005">
    <property type="entry name" value="TPR"/>
    <property type="match status" value="1"/>
</dbReference>
<evidence type="ECO:0000259" key="5">
    <source>
        <dbReference type="Pfam" id="PF25060"/>
    </source>
</evidence>
<dbReference type="Proteomes" id="UP000002729">
    <property type="component" value="Unassembled WGS sequence"/>
</dbReference>
<dbReference type="InterPro" id="IPR056832">
    <property type="entry name" value="ARM_TT21_2nd"/>
</dbReference>
<dbReference type="GO" id="GO:0030991">
    <property type="term" value="C:intraciliary transport particle A"/>
    <property type="evidence" value="ECO:0007669"/>
    <property type="project" value="TreeGrafter"/>
</dbReference>
<dbReference type="InterPro" id="IPR056833">
    <property type="entry name" value="ARM_TT21_N"/>
</dbReference>
<evidence type="ECO:0000256" key="4">
    <source>
        <dbReference type="PROSITE-ProRule" id="PRU00339"/>
    </source>
</evidence>
<evidence type="ECO:0000259" key="9">
    <source>
        <dbReference type="Pfam" id="PF25068"/>
    </source>
</evidence>
<dbReference type="GeneID" id="20228780"/>
<dbReference type="PANTHER" id="PTHR14699">
    <property type="entry name" value="STI2 PROTEIN-RELATED"/>
    <property type="match status" value="1"/>
</dbReference>
<keyword evidence="2" id="KW-0677">Repeat</keyword>
<feature type="domain" description="Tetratricopeptide repeat protein 21A/21B N-terminal ARM repeat" evidence="6">
    <location>
        <begin position="136"/>
        <end position="316"/>
    </location>
</feature>